<protein>
    <submittedName>
        <fullName evidence="1">Uncharacterized protein</fullName>
    </submittedName>
</protein>
<name>A0A9J6R8S0_9BACI</name>
<dbReference type="EMBL" id="JAPRAT010000003">
    <property type="protein sequence ID" value="MCZ0702021.1"/>
    <property type="molecule type" value="Genomic_DNA"/>
</dbReference>
<dbReference type="RefSeq" id="WP_268778791.1">
    <property type="nucleotide sequence ID" value="NZ_JAPRAT010000003.1"/>
</dbReference>
<reference evidence="1" key="1">
    <citation type="submission" date="2022-11" db="EMBL/GenBank/DDBJ databases">
        <title>WGS of Natronobacillus azotifigens 24KS-1, an anaerobic diazotrophic haloalkaliphile from soda-rich habitats.</title>
        <authorList>
            <person name="Sorokin D.Y."/>
            <person name="Merkel A.Y."/>
        </authorList>
    </citation>
    <scope>NUCLEOTIDE SEQUENCE</scope>
    <source>
        <strain evidence="1">24KS-1</strain>
    </source>
</reference>
<dbReference type="AlphaFoldDB" id="A0A9J6R8S0"/>
<dbReference type="Proteomes" id="UP001084197">
    <property type="component" value="Unassembled WGS sequence"/>
</dbReference>
<organism evidence="1 2">
    <name type="scientific">Natronobacillus azotifigens</name>
    <dbReference type="NCBI Taxonomy" id="472978"/>
    <lineage>
        <taxon>Bacteria</taxon>
        <taxon>Bacillati</taxon>
        <taxon>Bacillota</taxon>
        <taxon>Bacilli</taxon>
        <taxon>Bacillales</taxon>
        <taxon>Bacillaceae</taxon>
        <taxon>Natronobacillus</taxon>
    </lineage>
</organism>
<sequence>MKKLIVTGSMVLLILFGWIVLKPTDDPGLDYALIFGRNYISYNLDNEDVRFNIFGVLENGGNLEALDQLITDVAFNNTNMSIVDYHFDQAEAQGDYQLFNLLINVESSSNQIESSDRFIISFKDGKSREYEFGKAVVTNINADNEIIDFPNQITVSYPYLSLNMEIHNVSSEDIVLTGITDLANQISYSFEPEEQIQSNQKYQIDIDFADEVESYDFHTLTPLLNYMYDQTHQTAVMHGMIYGMFRPDEEKIELILANHNKVKLQSVGVFSYSPN</sequence>
<proteinExistence type="predicted"/>
<comment type="caution">
    <text evidence="1">The sequence shown here is derived from an EMBL/GenBank/DDBJ whole genome shotgun (WGS) entry which is preliminary data.</text>
</comment>
<evidence type="ECO:0000313" key="1">
    <source>
        <dbReference type="EMBL" id="MCZ0702021.1"/>
    </source>
</evidence>
<accession>A0A9J6R8S0</accession>
<evidence type="ECO:0000313" key="2">
    <source>
        <dbReference type="Proteomes" id="UP001084197"/>
    </source>
</evidence>
<keyword evidence="2" id="KW-1185">Reference proteome</keyword>
<gene>
    <name evidence="1" type="ORF">OWO01_02200</name>
</gene>